<dbReference type="GO" id="GO:0005737">
    <property type="term" value="C:cytoplasm"/>
    <property type="evidence" value="ECO:0007669"/>
    <property type="project" value="UniProtKB-UniRule"/>
</dbReference>
<dbReference type="InterPro" id="IPR038619">
    <property type="entry name" value="MraZ_sf"/>
</dbReference>
<dbReference type="InterPro" id="IPR020603">
    <property type="entry name" value="MraZ_dom"/>
</dbReference>
<dbReference type="Gene3D" id="3.40.1550.20">
    <property type="entry name" value="Transcriptional regulator MraZ domain"/>
    <property type="match status" value="1"/>
</dbReference>
<dbReference type="STRING" id="1090615.SAMN04515671_3015"/>
<dbReference type="InterPro" id="IPR037914">
    <property type="entry name" value="SpoVT-AbrB_sf"/>
</dbReference>
<feature type="domain" description="SpoVT-AbrB" evidence="8">
    <location>
        <begin position="8"/>
        <end position="50"/>
    </location>
</feature>
<name>A0A1H0Q7N4_9ACTN</name>
<protein>
    <recommendedName>
        <fullName evidence="1 7">Transcriptional regulator MraZ</fullName>
    </recommendedName>
</protein>
<comment type="subcellular location">
    <subcellularLocation>
        <location evidence="7">Cytoplasm</location>
        <location evidence="7">Nucleoid</location>
    </subcellularLocation>
</comment>
<comment type="similarity">
    <text evidence="7">Belongs to the MraZ family.</text>
</comment>
<dbReference type="HAMAP" id="MF_01008">
    <property type="entry name" value="MraZ"/>
    <property type="match status" value="1"/>
</dbReference>
<accession>A0A1H0Q7N4</accession>
<reference evidence="9 10" key="1">
    <citation type="submission" date="2016-10" db="EMBL/GenBank/DDBJ databases">
        <authorList>
            <person name="de Groot N.N."/>
        </authorList>
    </citation>
    <scope>NUCLEOTIDE SEQUENCE [LARGE SCALE GENOMIC DNA]</scope>
    <source>
        <strain evidence="10">P4-7,KCTC 19426,CECT 7604</strain>
    </source>
</reference>
<gene>
    <name evidence="7" type="primary">mraZ</name>
    <name evidence="9" type="ORF">SAMN04515671_3015</name>
</gene>
<dbReference type="PROSITE" id="PS51740">
    <property type="entry name" value="SPOVT_ABRB"/>
    <property type="match status" value="2"/>
</dbReference>
<organism evidence="9 10">
    <name type="scientific">Nakamurella panacisegetis</name>
    <dbReference type="NCBI Taxonomy" id="1090615"/>
    <lineage>
        <taxon>Bacteria</taxon>
        <taxon>Bacillati</taxon>
        <taxon>Actinomycetota</taxon>
        <taxon>Actinomycetes</taxon>
        <taxon>Nakamurellales</taxon>
        <taxon>Nakamurellaceae</taxon>
        <taxon>Nakamurella</taxon>
    </lineage>
</organism>
<dbReference type="Pfam" id="PF02381">
    <property type="entry name" value="MraZ"/>
    <property type="match status" value="2"/>
</dbReference>
<feature type="domain" description="SpoVT-AbrB" evidence="8">
    <location>
        <begin position="79"/>
        <end position="122"/>
    </location>
</feature>
<dbReference type="Proteomes" id="UP000198741">
    <property type="component" value="Chromosome I"/>
</dbReference>
<dbReference type="CDD" id="cd16320">
    <property type="entry name" value="MraZ_N"/>
    <property type="match status" value="1"/>
</dbReference>
<comment type="subunit">
    <text evidence="7">Forms oligomers.</text>
</comment>
<dbReference type="InterPro" id="IPR003444">
    <property type="entry name" value="MraZ"/>
</dbReference>
<dbReference type="SUPFAM" id="SSF89447">
    <property type="entry name" value="AbrB/MazE/MraZ-like"/>
    <property type="match status" value="1"/>
</dbReference>
<proteinExistence type="inferred from homology"/>
<dbReference type="AlphaFoldDB" id="A0A1H0Q7N4"/>
<dbReference type="NCBIfam" id="TIGR00242">
    <property type="entry name" value="division/cell wall cluster transcriptional repressor MraZ"/>
    <property type="match status" value="1"/>
</dbReference>
<dbReference type="GO" id="GO:0000976">
    <property type="term" value="F:transcription cis-regulatory region binding"/>
    <property type="evidence" value="ECO:0007669"/>
    <property type="project" value="TreeGrafter"/>
</dbReference>
<keyword evidence="4 7" id="KW-0805">Transcription regulation</keyword>
<keyword evidence="10" id="KW-1185">Reference proteome</keyword>
<keyword evidence="6 7" id="KW-0804">Transcription</keyword>
<evidence type="ECO:0000313" key="9">
    <source>
        <dbReference type="EMBL" id="SDP13407.1"/>
    </source>
</evidence>
<keyword evidence="5 7" id="KW-0238">DNA-binding</keyword>
<dbReference type="PANTHER" id="PTHR34701:SF1">
    <property type="entry name" value="TRANSCRIPTIONAL REGULATOR MRAZ"/>
    <property type="match status" value="1"/>
</dbReference>
<evidence type="ECO:0000259" key="8">
    <source>
        <dbReference type="PROSITE" id="PS51740"/>
    </source>
</evidence>
<dbReference type="RefSeq" id="WP_090477130.1">
    <property type="nucleotide sequence ID" value="NZ_LT629710.1"/>
</dbReference>
<evidence type="ECO:0000256" key="3">
    <source>
        <dbReference type="ARBA" id="ARBA00022737"/>
    </source>
</evidence>
<dbReference type="InterPro" id="IPR007159">
    <property type="entry name" value="SpoVT-AbrB_dom"/>
</dbReference>
<sequence>MFKGFLGTFTPRMDDKGRVTLPARYKETFKPGIMIVRGQDHCLYLFTPEGFDDFAEEAINAPITDERARGYQRYMLSNTDDQQPDAQGRISIPARMREYAGLSKDIVIAGVGKRMEVWDAAEWARYEAAQEAGYSSPARDLLGPA</sequence>
<evidence type="ECO:0000256" key="2">
    <source>
        <dbReference type="ARBA" id="ARBA00022490"/>
    </source>
</evidence>
<evidence type="ECO:0000256" key="4">
    <source>
        <dbReference type="ARBA" id="ARBA00023015"/>
    </source>
</evidence>
<dbReference type="CDD" id="cd16321">
    <property type="entry name" value="MraZ_C"/>
    <property type="match status" value="1"/>
</dbReference>
<dbReference type="OrthoDB" id="9807753at2"/>
<evidence type="ECO:0000256" key="1">
    <source>
        <dbReference type="ARBA" id="ARBA00013860"/>
    </source>
</evidence>
<evidence type="ECO:0000256" key="6">
    <source>
        <dbReference type="ARBA" id="ARBA00023163"/>
    </source>
</evidence>
<dbReference type="InterPro" id="IPR035644">
    <property type="entry name" value="MraZ_C"/>
</dbReference>
<keyword evidence="2 7" id="KW-0963">Cytoplasm</keyword>
<dbReference type="EMBL" id="LT629710">
    <property type="protein sequence ID" value="SDP13407.1"/>
    <property type="molecule type" value="Genomic_DNA"/>
</dbReference>
<evidence type="ECO:0000256" key="7">
    <source>
        <dbReference type="HAMAP-Rule" id="MF_01008"/>
    </source>
</evidence>
<keyword evidence="3" id="KW-0677">Repeat</keyword>
<evidence type="ECO:0000256" key="5">
    <source>
        <dbReference type="ARBA" id="ARBA00023125"/>
    </source>
</evidence>
<dbReference type="PANTHER" id="PTHR34701">
    <property type="entry name" value="TRANSCRIPTIONAL REGULATOR MRAZ"/>
    <property type="match status" value="1"/>
</dbReference>
<evidence type="ECO:0000313" key="10">
    <source>
        <dbReference type="Proteomes" id="UP000198741"/>
    </source>
</evidence>
<dbReference type="GO" id="GO:0009295">
    <property type="term" value="C:nucleoid"/>
    <property type="evidence" value="ECO:0007669"/>
    <property type="project" value="UniProtKB-SubCell"/>
</dbReference>
<dbReference type="InterPro" id="IPR035642">
    <property type="entry name" value="MraZ_N"/>
</dbReference>
<dbReference type="GO" id="GO:2000143">
    <property type="term" value="P:negative regulation of DNA-templated transcription initiation"/>
    <property type="evidence" value="ECO:0007669"/>
    <property type="project" value="TreeGrafter"/>
</dbReference>
<dbReference type="GO" id="GO:0003700">
    <property type="term" value="F:DNA-binding transcription factor activity"/>
    <property type="evidence" value="ECO:0007669"/>
    <property type="project" value="UniProtKB-UniRule"/>
</dbReference>